<dbReference type="InterPro" id="IPR017969">
    <property type="entry name" value="Heavy-metal-associated_CS"/>
</dbReference>
<dbReference type="RefSeq" id="WP_009857498.1">
    <property type="nucleotide sequence ID" value="NZ_JAAOCD010000008.1"/>
</dbReference>
<dbReference type="SUPFAM" id="SSF55008">
    <property type="entry name" value="HMA, heavy metal-associated domain"/>
    <property type="match status" value="1"/>
</dbReference>
<evidence type="ECO:0000259" key="2">
    <source>
        <dbReference type="PROSITE" id="PS50846"/>
    </source>
</evidence>
<dbReference type="Gene3D" id="3.30.70.100">
    <property type="match status" value="1"/>
</dbReference>
<dbReference type="Pfam" id="PF00403">
    <property type="entry name" value="HMA"/>
    <property type="match status" value="1"/>
</dbReference>
<dbReference type="PROSITE" id="PS01047">
    <property type="entry name" value="HMA_1"/>
    <property type="match status" value="1"/>
</dbReference>
<proteinExistence type="predicted"/>
<dbReference type="InterPro" id="IPR006121">
    <property type="entry name" value="HMA_dom"/>
</dbReference>
<dbReference type="CDD" id="cd00371">
    <property type="entry name" value="HMA"/>
    <property type="match status" value="1"/>
</dbReference>
<keyword evidence="1" id="KW-0479">Metal-binding</keyword>
<accession>A0ABX0I169</accession>
<name>A0ABX0I169_9BURK</name>
<dbReference type="Proteomes" id="UP000802098">
    <property type="component" value="Unassembled WGS sequence"/>
</dbReference>
<keyword evidence="4" id="KW-1185">Reference proteome</keyword>
<comment type="caution">
    <text evidence="3">The sequence shown here is derived from an EMBL/GenBank/DDBJ whole genome shotgun (WGS) entry which is preliminary data.</text>
</comment>
<dbReference type="PROSITE" id="PS50846">
    <property type="entry name" value="HMA_2"/>
    <property type="match status" value="1"/>
</dbReference>
<gene>
    <name evidence="3" type="ORF">G7087_15635</name>
</gene>
<dbReference type="InterPro" id="IPR036163">
    <property type="entry name" value="HMA_dom_sf"/>
</dbReference>
<organism evidence="3 4">
    <name type="scientific">Rubrivivax benzoatilyticus</name>
    <dbReference type="NCBI Taxonomy" id="316997"/>
    <lineage>
        <taxon>Bacteria</taxon>
        <taxon>Pseudomonadati</taxon>
        <taxon>Pseudomonadota</taxon>
        <taxon>Betaproteobacteria</taxon>
        <taxon>Burkholderiales</taxon>
        <taxon>Sphaerotilaceae</taxon>
        <taxon>Rubrivivax</taxon>
    </lineage>
</organism>
<evidence type="ECO:0000256" key="1">
    <source>
        <dbReference type="ARBA" id="ARBA00022723"/>
    </source>
</evidence>
<feature type="domain" description="HMA" evidence="2">
    <location>
        <begin position="1"/>
        <end position="63"/>
    </location>
</feature>
<reference evidence="3 4" key="1">
    <citation type="submission" date="2020-03" db="EMBL/GenBank/DDBJ databases">
        <title>Rubrivivax benzoatilyticus JA2 (sequenced after 10 years sub-culturing).</title>
        <authorList>
            <person name="Gupta D."/>
            <person name="Chintalapati S."/>
            <person name="Chintalapati V.R."/>
        </authorList>
    </citation>
    <scope>NUCLEOTIDE SEQUENCE [LARGE SCALE GENOMIC DNA]</scope>
    <source>
        <strain evidence="3 4">JA2-Mal</strain>
    </source>
</reference>
<sequence>MIELTLPTMTCGHCVKTVTETVQRVDAAARVAIDLPTHAVRIESARPAEAFTAALAEEGFEAA</sequence>
<evidence type="ECO:0000313" key="4">
    <source>
        <dbReference type="Proteomes" id="UP000802098"/>
    </source>
</evidence>
<protein>
    <submittedName>
        <fullName evidence="3">Heavy-metal-associated domain-containing protein</fullName>
    </submittedName>
</protein>
<evidence type="ECO:0000313" key="3">
    <source>
        <dbReference type="EMBL" id="NHK99814.1"/>
    </source>
</evidence>
<dbReference type="EMBL" id="JAAOCD010000008">
    <property type="protein sequence ID" value="NHK99814.1"/>
    <property type="molecule type" value="Genomic_DNA"/>
</dbReference>